<proteinExistence type="predicted"/>
<organism evidence="1 2">
    <name type="scientific">Arsenophonus nasoniae</name>
    <name type="common">son-killer infecting Nasonia vitripennis</name>
    <dbReference type="NCBI Taxonomy" id="638"/>
    <lineage>
        <taxon>Bacteria</taxon>
        <taxon>Pseudomonadati</taxon>
        <taxon>Pseudomonadota</taxon>
        <taxon>Gammaproteobacteria</taxon>
        <taxon>Enterobacterales</taxon>
        <taxon>Morganellaceae</taxon>
        <taxon>Arsenophonus</taxon>
    </lineage>
</organism>
<dbReference type="RefSeq" id="WP_026824239.1">
    <property type="nucleotide sequence ID" value="NZ_CP123525.1"/>
</dbReference>
<dbReference type="Pfam" id="PF09274">
    <property type="entry name" value="ParG"/>
    <property type="match status" value="1"/>
</dbReference>
<name>A0ABY8NV21_9GAMM</name>
<dbReference type="InterPro" id="IPR013321">
    <property type="entry name" value="Arc_rbn_hlx_hlx"/>
</dbReference>
<dbReference type="InterPro" id="IPR010985">
    <property type="entry name" value="Ribbon_hlx_hlx"/>
</dbReference>
<keyword evidence="1" id="KW-0614">Plasmid</keyword>
<reference evidence="1" key="1">
    <citation type="submission" date="2023-04" db="EMBL/GenBank/DDBJ databases">
        <title>Genome dynamics across the evolutionary transition to endosymbiosis.</title>
        <authorList>
            <person name="Siozios S."/>
            <person name="Nadal-Jimenez P."/>
            <person name="Azagi T."/>
            <person name="Sprong H."/>
            <person name="Frost C.L."/>
            <person name="Parratt S.R."/>
            <person name="Taylor G."/>
            <person name="Brettell L."/>
            <person name="Lew K.C."/>
            <person name="Croft L."/>
            <person name="King K.C."/>
            <person name="Brockhurst M.A."/>
            <person name="Hypsa V."/>
            <person name="Novakova E."/>
            <person name="Darby A.C."/>
            <person name="Hurst G.D.D."/>
        </authorList>
    </citation>
    <scope>NUCLEOTIDE SEQUENCE</scope>
    <source>
        <strain evidence="1">ANv_CAN</strain>
        <plasmid evidence="1">paNv_CAN2</plasmid>
    </source>
</reference>
<dbReference type="SUPFAM" id="SSF47598">
    <property type="entry name" value="Ribbon-helix-helix"/>
    <property type="match status" value="1"/>
</dbReference>
<geneLocation type="plasmid" evidence="1 2">
    <name>paNv_CAN2</name>
</geneLocation>
<evidence type="ECO:0000313" key="2">
    <source>
        <dbReference type="Proteomes" id="UP001177592"/>
    </source>
</evidence>
<accession>A0ABY8NV21</accession>
<sequence>MKMKLGNHKSVNDALEAVSKPSVPTKKLQINIPEKLHKEFKIACLNHDKEMTEITMMLIKKWLNEIK</sequence>
<keyword evidence="2" id="KW-1185">Reference proteome</keyword>
<dbReference type="InterPro" id="IPR015354">
    <property type="entry name" value="DNA_partition_ParG"/>
</dbReference>
<gene>
    <name evidence="1" type="ORF">QE258_22760</name>
</gene>
<dbReference type="Gene3D" id="1.10.1220.10">
    <property type="entry name" value="Met repressor-like"/>
    <property type="match status" value="1"/>
</dbReference>
<dbReference type="Proteomes" id="UP001177592">
    <property type="component" value="Plasmid paNv_CAN2"/>
</dbReference>
<protein>
    <submittedName>
        <fullName evidence="1">Plasmid partition protein ParG</fullName>
    </submittedName>
</protein>
<dbReference type="EMBL" id="CP123525">
    <property type="protein sequence ID" value="WGM08260.1"/>
    <property type="molecule type" value="Genomic_DNA"/>
</dbReference>
<evidence type="ECO:0000313" key="1">
    <source>
        <dbReference type="EMBL" id="WGM08260.1"/>
    </source>
</evidence>